<organism evidence="1 2">
    <name type="scientific">Pseudoalteromonas luteoviolacea DSM 6061</name>
    <dbReference type="NCBI Taxonomy" id="1365250"/>
    <lineage>
        <taxon>Bacteria</taxon>
        <taxon>Pseudomonadati</taxon>
        <taxon>Pseudomonadota</taxon>
        <taxon>Gammaproteobacteria</taxon>
        <taxon>Alteromonadales</taxon>
        <taxon>Pseudoalteromonadaceae</taxon>
        <taxon>Pseudoalteromonas</taxon>
    </lineage>
</organism>
<name>A0A166XUT3_9GAMM</name>
<evidence type="ECO:0000313" key="2">
    <source>
        <dbReference type="Proteomes" id="UP000076643"/>
    </source>
</evidence>
<gene>
    <name evidence="1" type="ORF">N475_00705</name>
</gene>
<dbReference type="FunFam" id="3.40.50.150:FF:000442">
    <property type="entry name" value="tRNA (Adenine22-N1)-methyltransferase TrmK"/>
    <property type="match status" value="1"/>
</dbReference>
<dbReference type="InterPro" id="IPR029063">
    <property type="entry name" value="SAM-dependent_MTases_sf"/>
</dbReference>
<dbReference type="PANTHER" id="PTHR38451">
    <property type="entry name" value="TRNA (ADENINE(22)-N(1))-METHYLTRANSFERASE"/>
    <property type="match status" value="1"/>
</dbReference>
<accession>A0A166XUT3</accession>
<dbReference type="EMBL" id="AUYB01000092">
    <property type="protein sequence ID" value="KZN40927.1"/>
    <property type="molecule type" value="Genomic_DNA"/>
</dbReference>
<dbReference type="Gene3D" id="3.40.50.150">
    <property type="entry name" value="Vaccinia Virus protein VP39"/>
    <property type="match status" value="1"/>
</dbReference>
<dbReference type="Pfam" id="PF12847">
    <property type="entry name" value="Methyltransf_18"/>
    <property type="match status" value="1"/>
</dbReference>
<comment type="caution">
    <text evidence="1">The sequence shown here is derived from an EMBL/GenBank/DDBJ whole genome shotgun (WGS) entry which is preliminary data.</text>
</comment>
<dbReference type="SUPFAM" id="SSF53335">
    <property type="entry name" value="S-adenosyl-L-methionine-dependent methyltransferases"/>
    <property type="match status" value="1"/>
</dbReference>
<dbReference type="PATRIC" id="fig|1365250.3.peg.1289"/>
<reference evidence="1 2" key="1">
    <citation type="submission" date="2013-07" db="EMBL/GenBank/DDBJ databases">
        <title>Comparative Genomic and Metabolomic Analysis of Twelve Strains of Pseudoalteromonas luteoviolacea.</title>
        <authorList>
            <person name="Vynne N.G."/>
            <person name="Mansson M."/>
            <person name="Gram L."/>
        </authorList>
    </citation>
    <scope>NUCLEOTIDE SEQUENCE [LARGE SCALE GENOMIC DNA]</scope>
    <source>
        <strain evidence="1 2">DSM 6061</strain>
    </source>
</reference>
<dbReference type="GeneID" id="57362495"/>
<dbReference type="RefSeq" id="WP_063364867.1">
    <property type="nucleotide sequence ID" value="NZ_AQHB01000023.1"/>
</dbReference>
<dbReference type="PIRSF" id="PIRSF028234">
    <property type="entry name" value="UCP028234"/>
    <property type="match status" value="1"/>
</dbReference>
<keyword evidence="2" id="KW-1185">Reference proteome</keyword>
<evidence type="ECO:0000313" key="1">
    <source>
        <dbReference type="EMBL" id="KZN40927.1"/>
    </source>
</evidence>
<dbReference type="AlphaFoldDB" id="A0A166XUT3"/>
<protein>
    <recommendedName>
        <fullName evidence="3">SAM-dependent methyltransferase</fullName>
    </recommendedName>
</protein>
<sequence length="227" mass="26253">MKLGKRLLQISELVSNDYTHIWDCCCDHGLLGARLLDQNLDAKIHFVDIVTHLIEELDKKLDTFYKHKSEKWQTHCLDVAKLPLAKYPGRHLVIIAGVGGDLCSDFVQKITRQHPHLTIDFILCPVHHLFTLRKSLNTLKLSLKNELLISENKRIYELIYVSSIEEEKAAVSPIGEHIWHYRDDLERKIAEQYLNKTISHYTRISQGNTDVSDILSAYQQVTLKSTR</sequence>
<dbReference type="Proteomes" id="UP000076643">
    <property type="component" value="Unassembled WGS sequence"/>
</dbReference>
<proteinExistence type="predicted"/>
<evidence type="ECO:0008006" key="3">
    <source>
        <dbReference type="Google" id="ProtNLM"/>
    </source>
</evidence>
<dbReference type="InterPro" id="IPR016876">
    <property type="entry name" value="UCP028234"/>
</dbReference>
<dbReference type="PANTHER" id="PTHR38451:SF1">
    <property type="entry name" value="TRNA (ADENINE(22)-N(1))-METHYLTRANSFERASE"/>
    <property type="match status" value="1"/>
</dbReference>